<feature type="domain" description="FAS1" evidence="2">
    <location>
        <begin position="65"/>
        <end position="194"/>
    </location>
</feature>
<dbReference type="PANTHER" id="PTHR10900:SF77">
    <property type="entry name" value="FI19380P1"/>
    <property type="match status" value="1"/>
</dbReference>
<dbReference type="SMART" id="SM00554">
    <property type="entry name" value="FAS1"/>
    <property type="match status" value="1"/>
</dbReference>
<dbReference type="PROSITE" id="PS50213">
    <property type="entry name" value="FAS1"/>
    <property type="match status" value="1"/>
</dbReference>
<dbReference type="GO" id="GO:0005615">
    <property type="term" value="C:extracellular space"/>
    <property type="evidence" value="ECO:0007669"/>
    <property type="project" value="TreeGrafter"/>
</dbReference>
<evidence type="ECO:0000259" key="2">
    <source>
        <dbReference type="PROSITE" id="PS50213"/>
    </source>
</evidence>
<dbReference type="FunFam" id="2.30.180.10:FF:000032">
    <property type="entry name" value="Fasciclin domain-containing protein, putative"/>
    <property type="match status" value="1"/>
</dbReference>
<dbReference type="SUPFAM" id="SSF82153">
    <property type="entry name" value="FAS1 domain"/>
    <property type="match status" value="1"/>
</dbReference>
<dbReference type="InterPro" id="IPR000782">
    <property type="entry name" value="FAS1_domain"/>
</dbReference>
<evidence type="ECO:0000313" key="4">
    <source>
        <dbReference type="Proteomes" id="UP000000933"/>
    </source>
</evidence>
<proteinExistence type="inferred from homology"/>
<comment type="similarity">
    <text evidence="1">Belongs to the Cu-Zn superoxide dismutase family.</text>
</comment>
<dbReference type="Gene3D" id="2.30.180.10">
    <property type="entry name" value="FAS1 domain"/>
    <property type="match status" value="1"/>
</dbReference>
<evidence type="ECO:0000256" key="1">
    <source>
        <dbReference type="ARBA" id="ARBA00010457"/>
    </source>
</evidence>
<evidence type="ECO:0000313" key="3">
    <source>
        <dbReference type="EMBL" id="CBH25396.1"/>
    </source>
</evidence>
<dbReference type="GO" id="GO:0006801">
    <property type="term" value="P:superoxide metabolic process"/>
    <property type="evidence" value="ECO:0007669"/>
    <property type="project" value="InterPro"/>
</dbReference>
<protein>
    <recommendedName>
        <fullName evidence="2">FAS1 domain-containing protein</fullName>
    </recommendedName>
</protein>
<dbReference type="GO" id="GO:0046872">
    <property type="term" value="F:metal ion binding"/>
    <property type="evidence" value="ECO:0007669"/>
    <property type="project" value="InterPro"/>
</dbReference>
<dbReference type="PANTHER" id="PTHR10900">
    <property type="entry name" value="PERIOSTIN-RELATED"/>
    <property type="match status" value="1"/>
</dbReference>
<reference evidence="3 4" key="1">
    <citation type="journal article" date="2010" name="ISME J.">
        <title>Fine-scale evolution: genomic, phenotypic and ecological differentiation in two coexisting Salinibacter ruber strains.</title>
        <authorList>
            <person name="Pena A."/>
            <person name="Teeling H."/>
            <person name="Huerta-Cepas J."/>
            <person name="Santos F."/>
            <person name="Yarza P."/>
            <person name="Brito-Echeverria J."/>
            <person name="Lucio M."/>
            <person name="Schmitt-Kopplin P."/>
            <person name="Meseguer I."/>
            <person name="Schenowitz C."/>
            <person name="Dossat C."/>
            <person name="Barbe V."/>
            <person name="Dopazo J."/>
            <person name="Rossello-Mora R."/>
            <person name="Schuler M."/>
            <person name="Glockner F.O."/>
            <person name="Amann R."/>
            <person name="Gabaldon T."/>
            <person name="Anton J."/>
        </authorList>
    </citation>
    <scope>NUCLEOTIDE SEQUENCE [LARGE SCALE GENOMIC DNA]</scope>
    <source>
        <strain evidence="3 4">M8</strain>
    </source>
</reference>
<dbReference type="InterPro" id="IPR036378">
    <property type="entry name" value="FAS1_dom_sf"/>
</dbReference>
<dbReference type="Pfam" id="PF02469">
    <property type="entry name" value="Fasciclin"/>
    <property type="match status" value="1"/>
</dbReference>
<dbReference type="Proteomes" id="UP000000933">
    <property type="component" value="Chromosome"/>
</dbReference>
<organism evidence="3 4">
    <name type="scientific">Salinibacter ruber (strain M8)</name>
    <dbReference type="NCBI Taxonomy" id="761659"/>
    <lineage>
        <taxon>Bacteria</taxon>
        <taxon>Pseudomonadati</taxon>
        <taxon>Rhodothermota</taxon>
        <taxon>Rhodothermia</taxon>
        <taxon>Rhodothermales</taxon>
        <taxon>Salinibacteraceae</taxon>
        <taxon>Salinibacter</taxon>
    </lineage>
</organism>
<accession>D5HBJ1</accession>
<dbReference type="InterPro" id="IPR050904">
    <property type="entry name" value="Adhesion/Biosynth-related"/>
</dbReference>
<gene>
    <name evidence="3" type="ordered locus">SRM_02475</name>
</gene>
<dbReference type="InterPro" id="IPR036423">
    <property type="entry name" value="SOD-like_Cu/Zn_dom_sf"/>
</dbReference>
<dbReference type="HOGENOM" id="CLU_585110_0_0_10"/>
<dbReference type="SUPFAM" id="SSF49329">
    <property type="entry name" value="Cu,Zn superoxide dismutase-like"/>
    <property type="match status" value="1"/>
</dbReference>
<dbReference type="AlphaFoldDB" id="D5HBJ1"/>
<dbReference type="EMBL" id="FP565814">
    <property type="protein sequence ID" value="CBH25396.1"/>
    <property type="molecule type" value="Genomic_DNA"/>
</dbReference>
<sequence length="467" mass="48787">MHPRLASRITRTGKGTVRPRVGGSLFLLVFLPRTSIWTDGPASDHLRCCIPVLLHSCFQWTTNPQFSIIQVFSNDNDLGTLASALQAADPAETLGNENATFTVFAPANPAFDNVDVQSLTNNPDPLRDLLNFHVVQGEALTASDLEGRESVTTVEGQELQIGSENGTLTVGGVPVSQSDVEASNGVAHVIGGVLIPESFPRRVSYDLAAQSNSGAISSGVEGTVTFWEYNDSQTLVTLSLDNGPTGASVSHPAHIHNEGDGEIAIYLSSLDGTNRNEANDGTSARLVDRSFDTLAGFNGYVNIHESVENLGNIVAQGDIGSNATGTLGAGLSLADNPTTNTKELTAQPNNGDFSNGVPGQLRLRELTADQTLVTVRLDPDGDGEFGDGPTQATVSHPAHIHGSGGAIQDYLSPVDGTDSKARSSQIVPNDVLNSDGIYVNVHESAANLQYVVSQGDVGSSSGGGGGY</sequence>
<reference evidence="4" key="2">
    <citation type="submission" date="2010-04" db="EMBL/GenBank/DDBJ databases">
        <title>Genome sequence of Salinibacter ruber M8.</title>
        <authorList>
            <consortium name="Genoscope"/>
        </authorList>
    </citation>
    <scope>NUCLEOTIDE SEQUENCE [LARGE SCALE GENOMIC DNA]</scope>
    <source>
        <strain evidence="4">M8</strain>
    </source>
</reference>
<name>D5HBJ1_SALRM</name>
<dbReference type="KEGG" id="srm:SRM_02475"/>